<dbReference type="AlphaFoldDB" id="A0A176YGJ5"/>
<dbReference type="STRING" id="1505087.AYJ54_24325"/>
<evidence type="ECO:0000313" key="3">
    <source>
        <dbReference type="Proteomes" id="UP000076959"/>
    </source>
</evidence>
<gene>
    <name evidence="2" type="ORF">AYJ54_24325</name>
</gene>
<name>A0A176YGJ5_9BRAD</name>
<protein>
    <recommendedName>
        <fullName evidence="1">Schlafen AlbA-2 domain-containing protein</fullName>
    </recommendedName>
</protein>
<organism evidence="2 3">
    <name type="scientific">Bradyrhizobium centrolobii</name>
    <dbReference type="NCBI Taxonomy" id="1505087"/>
    <lineage>
        <taxon>Bacteria</taxon>
        <taxon>Pseudomonadati</taxon>
        <taxon>Pseudomonadota</taxon>
        <taxon>Alphaproteobacteria</taxon>
        <taxon>Hyphomicrobiales</taxon>
        <taxon>Nitrobacteraceae</taxon>
        <taxon>Bradyrhizobium</taxon>
    </lineage>
</organism>
<dbReference type="Proteomes" id="UP000076959">
    <property type="component" value="Unassembled WGS sequence"/>
</dbReference>
<dbReference type="PANTHER" id="PTHR30595">
    <property type="entry name" value="GLPR-RELATED TRANSCRIPTIONAL REPRESSOR"/>
    <property type="match status" value="1"/>
</dbReference>
<dbReference type="Gene3D" id="3.30.950.30">
    <property type="entry name" value="Schlafen, AAA domain"/>
    <property type="match status" value="1"/>
</dbReference>
<proteinExistence type="predicted"/>
<evidence type="ECO:0000313" key="2">
    <source>
        <dbReference type="EMBL" id="OAF04318.1"/>
    </source>
</evidence>
<dbReference type="EMBL" id="LUUB01000086">
    <property type="protein sequence ID" value="OAF04318.1"/>
    <property type="molecule type" value="Genomic_DNA"/>
</dbReference>
<reference evidence="2 3" key="1">
    <citation type="submission" date="2016-03" db="EMBL/GenBank/DDBJ databases">
        <title>Draft Genome Sequence of the Strain BR 10245 (Bradyrhizobium sp.) isolated from nodules of Centrolobium paraense.</title>
        <authorList>
            <person name="Simoes-Araujo J.L.Sr."/>
            <person name="Barauna A.C."/>
            <person name="Silva K."/>
            <person name="Zilli J.E."/>
        </authorList>
    </citation>
    <scope>NUCLEOTIDE SEQUENCE [LARGE SCALE GENOMIC DNA]</scope>
    <source>
        <strain evidence="2 3">BR 10245</strain>
    </source>
</reference>
<dbReference type="InterPro" id="IPR038461">
    <property type="entry name" value="Schlafen_AlbA_2_dom_sf"/>
</dbReference>
<dbReference type="PANTHER" id="PTHR30595:SF6">
    <property type="entry name" value="SCHLAFEN ALBA-2 DOMAIN-CONTAINING PROTEIN"/>
    <property type="match status" value="1"/>
</dbReference>
<dbReference type="Pfam" id="PF04326">
    <property type="entry name" value="SLFN_AlbA_2"/>
    <property type="match status" value="1"/>
</dbReference>
<accession>A0A176YGJ5</accession>
<sequence>MHRAAEQVERGLTFQLGLQKGSQSDGRDACGSVHESLVRRSRTRHTEERVDALRTPSPIRWFTRYIDETTAAGRQPGASNRRRILETRMILKQIDKIELADLERLLGVARESKTLEFKQMMPAKSEKEVIQFLAAVSAFANSAGGDLLIGIMAEDGVATAISGVPLAGFDDEKLRLEQLLADNIEPRLPLVTFHSVPCGDENHVLMVRAQRSWLSPHRVTKNDKFYGRNSAGKYPLDVGELRNAFVLREGISDRIREFRRDRLAKIASGSTPCRLSPSTSIVLHVIPIPSFGDRRLINVAEELAARPVTLPVPLGSRGAGHGVNLDGLFLYSGSSMAESHGYGLLFRDGAIEGVKQLSVLDDGRPYIAGSVFEQDVIETLKIYMKTCEQLETGMPLYVGLSFCNARGCILRAVSSGMWTTNDVALNDDVIALPEVMVESANADLGCTFKPIFDMVWNAFGYQGSDKYDAHGNWIGAI</sequence>
<feature type="domain" description="Schlafen AlbA-2" evidence="1">
    <location>
        <begin position="111"/>
        <end position="236"/>
    </location>
</feature>
<dbReference type="InterPro" id="IPR007421">
    <property type="entry name" value="Schlafen_AlbA_2_dom"/>
</dbReference>
<comment type="caution">
    <text evidence="2">The sequence shown here is derived from an EMBL/GenBank/DDBJ whole genome shotgun (WGS) entry which is preliminary data.</text>
</comment>
<evidence type="ECO:0000259" key="1">
    <source>
        <dbReference type="Pfam" id="PF04326"/>
    </source>
</evidence>
<keyword evidence="3" id="KW-1185">Reference proteome</keyword>